<dbReference type="InterPro" id="IPR000524">
    <property type="entry name" value="Tscrpt_reg_HTH_GntR"/>
</dbReference>
<organism evidence="5 6">
    <name type="scientific">Longivirga aurantiaca</name>
    <dbReference type="NCBI Taxonomy" id="1837743"/>
    <lineage>
        <taxon>Bacteria</taxon>
        <taxon>Bacillati</taxon>
        <taxon>Actinomycetota</taxon>
        <taxon>Actinomycetes</taxon>
        <taxon>Sporichthyales</taxon>
        <taxon>Sporichthyaceae</taxon>
        <taxon>Longivirga</taxon>
    </lineage>
</organism>
<evidence type="ECO:0000259" key="4">
    <source>
        <dbReference type="PROSITE" id="PS50949"/>
    </source>
</evidence>
<dbReference type="SUPFAM" id="SSF46785">
    <property type="entry name" value="Winged helix' DNA-binding domain"/>
    <property type="match status" value="1"/>
</dbReference>
<dbReference type="Proteomes" id="UP001596138">
    <property type="component" value="Unassembled WGS sequence"/>
</dbReference>
<proteinExistence type="predicted"/>
<dbReference type="Gene3D" id="1.10.10.10">
    <property type="entry name" value="Winged helix-like DNA-binding domain superfamily/Winged helix DNA-binding domain"/>
    <property type="match status" value="1"/>
</dbReference>
<keyword evidence="2" id="KW-0238">DNA-binding</keyword>
<reference evidence="6" key="1">
    <citation type="journal article" date="2019" name="Int. J. Syst. Evol. Microbiol.">
        <title>The Global Catalogue of Microorganisms (GCM) 10K type strain sequencing project: providing services to taxonomists for standard genome sequencing and annotation.</title>
        <authorList>
            <consortium name="The Broad Institute Genomics Platform"/>
            <consortium name="The Broad Institute Genome Sequencing Center for Infectious Disease"/>
            <person name="Wu L."/>
            <person name="Ma J."/>
        </authorList>
    </citation>
    <scope>NUCLEOTIDE SEQUENCE [LARGE SCALE GENOMIC DNA]</scope>
    <source>
        <strain evidence="6">CGMCC 4.7317</strain>
    </source>
</reference>
<name>A0ABW1T3K2_9ACTN</name>
<dbReference type="PANTHER" id="PTHR38445">
    <property type="entry name" value="HTH-TYPE TRANSCRIPTIONAL REPRESSOR YTRA"/>
    <property type="match status" value="1"/>
</dbReference>
<keyword evidence="3" id="KW-0804">Transcription</keyword>
<dbReference type="EMBL" id="JBHSTI010000015">
    <property type="protein sequence ID" value="MFC6239313.1"/>
    <property type="molecule type" value="Genomic_DNA"/>
</dbReference>
<dbReference type="PROSITE" id="PS50949">
    <property type="entry name" value="HTH_GNTR"/>
    <property type="match status" value="1"/>
</dbReference>
<dbReference type="CDD" id="cd07377">
    <property type="entry name" value="WHTH_GntR"/>
    <property type="match status" value="1"/>
</dbReference>
<protein>
    <submittedName>
        <fullName evidence="5">GntR family transcriptional regulator</fullName>
    </submittedName>
</protein>
<evidence type="ECO:0000313" key="6">
    <source>
        <dbReference type="Proteomes" id="UP001596138"/>
    </source>
</evidence>
<dbReference type="PRINTS" id="PR00035">
    <property type="entry name" value="HTHGNTR"/>
</dbReference>
<keyword evidence="1" id="KW-0805">Transcription regulation</keyword>
<dbReference type="InterPro" id="IPR036390">
    <property type="entry name" value="WH_DNA-bd_sf"/>
</dbReference>
<accession>A0ABW1T3K2</accession>
<evidence type="ECO:0000256" key="3">
    <source>
        <dbReference type="ARBA" id="ARBA00023163"/>
    </source>
</evidence>
<evidence type="ECO:0000256" key="1">
    <source>
        <dbReference type="ARBA" id="ARBA00023015"/>
    </source>
</evidence>
<dbReference type="Pfam" id="PF00392">
    <property type="entry name" value="GntR"/>
    <property type="match status" value="1"/>
</dbReference>
<dbReference type="PANTHER" id="PTHR38445:SF9">
    <property type="entry name" value="HTH-TYPE TRANSCRIPTIONAL REPRESSOR YTRA"/>
    <property type="match status" value="1"/>
</dbReference>
<evidence type="ECO:0000256" key="2">
    <source>
        <dbReference type="ARBA" id="ARBA00023125"/>
    </source>
</evidence>
<evidence type="ECO:0000313" key="5">
    <source>
        <dbReference type="EMBL" id="MFC6239313.1"/>
    </source>
</evidence>
<keyword evidence="6" id="KW-1185">Reference proteome</keyword>
<dbReference type="InterPro" id="IPR036388">
    <property type="entry name" value="WH-like_DNA-bd_sf"/>
</dbReference>
<comment type="caution">
    <text evidence="5">The sequence shown here is derived from an EMBL/GenBank/DDBJ whole genome shotgun (WGS) entry which is preliminary data.</text>
</comment>
<sequence length="301" mass="33357">MTQLTFMIEMGQLKDGERLPSMRLLADNLHINRNTVAHAYAELRDQGLVESRRRNGMVVVGGERARSSSATRVRARALLEEAVRESIGLGLSTSEVHSLVMSFAMRAQAERLQIAFVECNADRSQYFAGEIETHVGLPVRPLVLGDFDPKSENPDLVLTTFFHLAEVRKLMRQPKTEVVAIVVAPHVQTLVQIAQVPKRRTVGIYYSTKDQAANIRDSLMQSGITNIAVLGGTTDEDLQGVDLVVIPSETPALKERLEGRVRVIEFGNILDEASIRMVTEVVRDLQAAKVDRTAEPIAARH</sequence>
<feature type="domain" description="HTH gntR-type" evidence="4">
    <location>
        <begin position="1"/>
        <end position="62"/>
    </location>
</feature>
<gene>
    <name evidence="5" type="ORF">ACFQGU_15650</name>
</gene>
<dbReference type="SMART" id="SM00345">
    <property type="entry name" value="HTH_GNTR"/>
    <property type="match status" value="1"/>
</dbReference>
<dbReference type="RefSeq" id="WP_386768498.1">
    <property type="nucleotide sequence ID" value="NZ_JBHSTI010000015.1"/>
</dbReference>